<organism evidence="2 3">
    <name type="scientific">Acidianus ambivalens</name>
    <name type="common">Desulfurolobus ambivalens</name>
    <dbReference type="NCBI Taxonomy" id="2283"/>
    <lineage>
        <taxon>Archaea</taxon>
        <taxon>Thermoproteota</taxon>
        <taxon>Thermoprotei</taxon>
        <taxon>Sulfolobales</taxon>
        <taxon>Sulfolobaceae</taxon>
        <taxon>Acidianus</taxon>
    </lineage>
</organism>
<dbReference type="GeneID" id="42779365"/>
<dbReference type="EMBL" id="CP045482">
    <property type="protein sequence ID" value="QGR21675.1"/>
    <property type="molecule type" value="Genomic_DNA"/>
</dbReference>
<reference evidence="1 4" key="1">
    <citation type="submission" date="2019-10" db="EMBL/GenBank/DDBJ databases">
        <title>Comparative genomics of sulfur disproportionating microorganisms.</title>
        <authorList>
            <person name="Ward L.M."/>
            <person name="Bertran E."/>
            <person name="Johnston D."/>
        </authorList>
    </citation>
    <scope>NUCLEOTIDE SEQUENCE [LARGE SCALE GENOMIC DNA]</scope>
    <source>
        <strain evidence="1 4">DSM 3772</strain>
    </source>
</reference>
<accession>A0A650CVF5</accession>
<dbReference type="EMBL" id="WHYS01000002">
    <property type="protein sequence ID" value="MQL55753.1"/>
    <property type="molecule type" value="Genomic_DNA"/>
</dbReference>
<dbReference type="KEGG" id="aamb:D1866_06465"/>
<proteinExistence type="predicted"/>
<reference evidence="2 3" key="2">
    <citation type="submission" date="2019-10" db="EMBL/GenBank/DDBJ databases">
        <title>Genome Sequences from Six Type Strain Members of the Archaeal Family Sulfolobaceae: Acidianus ambivalens, Acidianus infernus, Metallosphaera prunae, Stygiolobus azoricus, Sulfolobus metallicus, and Sulfurisphaera ohwakuensis.</title>
        <authorList>
            <person name="Counts J.A."/>
            <person name="Kelly R.M."/>
        </authorList>
    </citation>
    <scope>NUCLEOTIDE SEQUENCE [LARGE SCALE GENOMIC DNA]</scope>
    <source>
        <strain evidence="2 3">LEI 10</strain>
    </source>
</reference>
<name>A0A650CVF5_ACIAM</name>
<keyword evidence="3" id="KW-1185">Reference proteome</keyword>
<evidence type="ECO:0000313" key="4">
    <source>
        <dbReference type="Proteomes" id="UP000474054"/>
    </source>
</evidence>
<protein>
    <recommendedName>
        <fullName evidence="5">Transcriptional regulator</fullName>
    </recommendedName>
</protein>
<sequence>MLSIFNRGRDANKIASKIFSDGIMTLVMSTIMAYSNISEEELERKVGEKLKADNISEIVKDNVKMLEALGVIERKEGKLVLTQFGEKVGKVLKDMLETYYETFTSLS</sequence>
<evidence type="ECO:0000313" key="1">
    <source>
        <dbReference type="EMBL" id="MQL55753.1"/>
    </source>
</evidence>
<dbReference type="Proteomes" id="UP000426328">
    <property type="component" value="Chromosome"/>
</dbReference>
<gene>
    <name evidence="2" type="ORF">D1866_06465</name>
    <name evidence="1" type="ORF">GFB69_08360</name>
</gene>
<dbReference type="Proteomes" id="UP000474054">
    <property type="component" value="Unassembled WGS sequence"/>
</dbReference>
<dbReference type="AlphaFoldDB" id="A0A650CVF5"/>
<evidence type="ECO:0000313" key="3">
    <source>
        <dbReference type="Proteomes" id="UP000426328"/>
    </source>
</evidence>
<evidence type="ECO:0000313" key="2">
    <source>
        <dbReference type="EMBL" id="QGR21675.1"/>
    </source>
</evidence>
<dbReference type="RefSeq" id="WP_152941864.1">
    <property type="nucleotide sequence ID" value="NZ_CP045482.1"/>
</dbReference>
<evidence type="ECO:0008006" key="5">
    <source>
        <dbReference type="Google" id="ProtNLM"/>
    </source>
</evidence>